<name>A0A8H7GVN6_9ASCO</name>
<evidence type="ECO:0000256" key="2">
    <source>
        <dbReference type="SAM" id="Phobius"/>
    </source>
</evidence>
<evidence type="ECO:0000313" key="5">
    <source>
        <dbReference type="Proteomes" id="UP000649328"/>
    </source>
</evidence>
<evidence type="ECO:0000259" key="3">
    <source>
        <dbReference type="Pfam" id="PF04478"/>
    </source>
</evidence>
<feature type="region of interest" description="Disordered" evidence="1">
    <location>
        <begin position="28"/>
        <end position="58"/>
    </location>
</feature>
<dbReference type="AlphaFoldDB" id="A0A8H7GVN6"/>
<keyword evidence="2" id="KW-0472">Membrane</keyword>
<evidence type="ECO:0000313" key="4">
    <source>
        <dbReference type="EMBL" id="KAF8003517.1"/>
    </source>
</evidence>
<proteinExistence type="predicted"/>
<feature type="domain" description="Mid2" evidence="3">
    <location>
        <begin position="16"/>
        <end position="86"/>
    </location>
</feature>
<protein>
    <recommendedName>
        <fullName evidence="3">Mid2 domain-containing protein</fullName>
    </recommendedName>
</protein>
<keyword evidence="2" id="KW-0812">Transmembrane</keyword>
<reference evidence="4" key="1">
    <citation type="submission" date="2020-10" db="EMBL/GenBank/DDBJ databases">
        <title>The Whole-Genome Sequence of Metschnikowia persimmonesis, a Novel Endophytic Yeast Species Isolated from Medicinal Plant Diospyros kaki Thumb.</title>
        <authorList>
            <person name="Rahmat E."/>
            <person name="Kang Y."/>
        </authorList>
    </citation>
    <scope>NUCLEOTIDE SEQUENCE</scope>
    <source>
        <strain evidence="4">KIOM G15050</strain>
    </source>
</reference>
<sequence>MITSSSVSETPTTRVYSSVQNGSTVVVTQTSLVTQETSEPSSSTSKNNNSGSSSGLSDTNKIVVGVVVGVGGAILIAFAALVFILKRRSSRGHESGWTFWRKNEKGAEDNFFSGELGVRDRDINQGSNF</sequence>
<gene>
    <name evidence="4" type="ORF">HF325_002762</name>
</gene>
<feature type="transmembrane region" description="Helical" evidence="2">
    <location>
        <begin position="62"/>
        <end position="85"/>
    </location>
</feature>
<dbReference type="Proteomes" id="UP000649328">
    <property type="component" value="Unassembled WGS sequence"/>
</dbReference>
<evidence type="ECO:0000256" key="1">
    <source>
        <dbReference type="SAM" id="MobiDB-lite"/>
    </source>
</evidence>
<dbReference type="Pfam" id="PF04478">
    <property type="entry name" value="Mid2"/>
    <property type="match status" value="1"/>
</dbReference>
<keyword evidence="2" id="KW-1133">Transmembrane helix</keyword>
<accession>A0A8H7GVN6</accession>
<dbReference type="OrthoDB" id="4026433at2759"/>
<organism evidence="4 5">
    <name type="scientific">Metschnikowia pulcherrima</name>
    <dbReference type="NCBI Taxonomy" id="27326"/>
    <lineage>
        <taxon>Eukaryota</taxon>
        <taxon>Fungi</taxon>
        <taxon>Dikarya</taxon>
        <taxon>Ascomycota</taxon>
        <taxon>Saccharomycotina</taxon>
        <taxon>Pichiomycetes</taxon>
        <taxon>Metschnikowiaceae</taxon>
        <taxon>Metschnikowia</taxon>
    </lineage>
</organism>
<comment type="caution">
    <text evidence="4">The sequence shown here is derived from an EMBL/GenBank/DDBJ whole genome shotgun (WGS) entry which is preliminary data.</text>
</comment>
<dbReference type="EMBL" id="JACBPP010000003">
    <property type="protein sequence ID" value="KAF8003517.1"/>
    <property type="molecule type" value="Genomic_DNA"/>
</dbReference>
<keyword evidence="5" id="KW-1185">Reference proteome</keyword>
<dbReference type="InterPro" id="IPR007567">
    <property type="entry name" value="Mid2_dom"/>
</dbReference>